<dbReference type="EMBL" id="JBAHYK010002406">
    <property type="protein sequence ID" value="KAL0565135.1"/>
    <property type="molecule type" value="Genomic_DNA"/>
</dbReference>
<dbReference type="SUPFAM" id="SSF48264">
    <property type="entry name" value="Cytochrome P450"/>
    <property type="match status" value="1"/>
</dbReference>
<dbReference type="InterPro" id="IPR050121">
    <property type="entry name" value="Cytochrome_P450_monoxygenase"/>
</dbReference>
<feature type="transmembrane region" description="Helical" evidence="8">
    <location>
        <begin position="68"/>
        <end position="88"/>
    </location>
</feature>
<keyword evidence="7" id="KW-0503">Monooxygenase</keyword>
<evidence type="ECO:0008006" key="11">
    <source>
        <dbReference type="Google" id="ProtNLM"/>
    </source>
</evidence>
<evidence type="ECO:0000256" key="6">
    <source>
        <dbReference type="ARBA" id="ARBA00023004"/>
    </source>
</evidence>
<dbReference type="PANTHER" id="PTHR24305:SF187">
    <property type="entry name" value="P450, PUTATIVE (EUROFUNG)-RELATED"/>
    <property type="match status" value="1"/>
</dbReference>
<evidence type="ECO:0000256" key="8">
    <source>
        <dbReference type="SAM" id="Phobius"/>
    </source>
</evidence>
<dbReference type="InterPro" id="IPR001128">
    <property type="entry name" value="Cyt_P450"/>
</dbReference>
<dbReference type="InterPro" id="IPR036396">
    <property type="entry name" value="Cyt_P450_sf"/>
</dbReference>
<dbReference type="PANTHER" id="PTHR24305">
    <property type="entry name" value="CYTOCHROME P450"/>
    <property type="match status" value="1"/>
</dbReference>
<comment type="cofactor">
    <cofactor evidence="1">
        <name>heme</name>
        <dbReference type="ChEBI" id="CHEBI:30413"/>
    </cofactor>
</comment>
<dbReference type="InterPro" id="IPR002401">
    <property type="entry name" value="Cyt_P450_E_grp-I"/>
</dbReference>
<keyword evidence="4" id="KW-0479">Metal-binding</keyword>
<keyword evidence="8" id="KW-0812">Transmembrane</keyword>
<name>A0ABR3EQG6_9AGAR</name>
<feature type="transmembrane region" description="Helical" evidence="8">
    <location>
        <begin position="36"/>
        <end position="56"/>
    </location>
</feature>
<keyword evidence="10" id="KW-1185">Reference proteome</keyword>
<keyword evidence="8" id="KW-0472">Membrane</keyword>
<comment type="similarity">
    <text evidence="3">Belongs to the cytochrome P450 family.</text>
</comment>
<protein>
    <recommendedName>
        <fullName evidence="11">Cytochrome P450</fullName>
    </recommendedName>
</protein>
<dbReference type="Gene3D" id="1.10.630.10">
    <property type="entry name" value="Cytochrome P450"/>
    <property type="match status" value="1"/>
</dbReference>
<dbReference type="Proteomes" id="UP001465976">
    <property type="component" value="Unassembled WGS sequence"/>
</dbReference>
<evidence type="ECO:0000256" key="5">
    <source>
        <dbReference type="ARBA" id="ARBA00023002"/>
    </source>
</evidence>
<keyword evidence="5" id="KW-0560">Oxidoreductase</keyword>
<evidence type="ECO:0000256" key="7">
    <source>
        <dbReference type="ARBA" id="ARBA00023033"/>
    </source>
</evidence>
<proteinExistence type="inferred from homology"/>
<accession>A0ABR3EQG6</accession>
<comment type="pathway">
    <text evidence="2">Secondary metabolite biosynthesis.</text>
</comment>
<evidence type="ECO:0000313" key="9">
    <source>
        <dbReference type="EMBL" id="KAL0565135.1"/>
    </source>
</evidence>
<comment type="caution">
    <text evidence="9">The sequence shown here is derived from an EMBL/GenBank/DDBJ whole genome shotgun (WGS) entry which is preliminary data.</text>
</comment>
<evidence type="ECO:0000256" key="3">
    <source>
        <dbReference type="ARBA" id="ARBA00010617"/>
    </source>
</evidence>
<dbReference type="CDD" id="cd11061">
    <property type="entry name" value="CYP67-like"/>
    <property type="match status" value="1"/>
</dbReference>
<keyword evidence="8" id="KW-1133">Transmembrane helix</keyword>
<organism evidence="9 10">
    <name type="scientific">Marasmius crinis-equi</name>
    <dbReference type="NCBI Taxonomy" id="585013"/>
    <lineage>
        <taxon>Eukaryota</taxon>
        <taxon>Fungi</taxon>
        <taxon>Dikarya</taxon>
        <taxon>Basidiomycota</taxon>
        <taxon>Agaricomycotina</taxon>
        <taxon>Agaricomycetes</taxon>
        <taxon>Agaricomycetidae</taxon>
        <taxon>Agaricales</taxon>
        <taxon>Marasmiineae</taxon>
        <taxon>Marasmiaceae</taxon>
        <taxon>Marasmius</taxon>
    </lineage>
</organism>
<keyword evidence="6" id="KW-0408">Iron</keyword>
<dbReference type="Pfam" id="PF00067">
    <property type="entry name" value="p450"/>
    <property type="match status" value="1"/>
</dbReference>
<gene>
    <name evidence="9" type="ORF">V5O48_016893</name>
</gene>
<evidence type="ECO:0000256" key="2">
    <source>
        <dbReference type="ARBA" id="ARBA00005179"/>
    </source>
</evidence>
<evidence type="ECO:0000256" key="4">
    <source>
        <dbReference type="ARBA" id="ARBA00022723"/>
    </source>
</evidence>
<evidence type="ECO:0000313" key="10">
    <source>
        <dbReference type="Proteomes" id="UP001465976"/>
    </source>
</evidence>
<reference evidence="9 10" key="1">
    <citation type="submission" date="2024-02" db="EMBL/GenBank/DDBJ databases">
        <title>A draft genome for the cacao thread blight pathogen Marasmius crinis-equi.</title>
        <authorList>
            <person name="Cohen S.P."/>
            <person name="Baruah I.K."/>
            <person name="Amoako-Attah I."/>
            <person name="Bukari Y."/>
            <person name="Meinhardt L.W."/>
            <person name="Bailey B.A."/>
        </authorList>
    </citation>
    <scope>NUCLEOTIDE SEQUENCE [LARGE SCALE GENOMIC DNA]</scope>
    <source>
        <strain evidence="9 10">GH-76</strain>
    </source>
</reference>
<feature type="transmembrane region" description="Helical" evidence="8">
    <location>
        <begin position="6"/>
        <end position="24"/>
    </location>
</feature>
<sequence length="560" mass="62611">MPQTTGEYSIGTTAVALGIANHLFLKRYEPLRTTVIHTAFGLILQPSLLVFALKWFSESESNSSLSLSNFLLSYFAFFTSLATSIILYRISPFHPLATVPGPLIFKITKLWRMYICWKGLQHHTLKALHDQYGPIVRTGPNEISVTGVEDVKSILGSDGLPKGPGYLTGKLVGQPYSLIQAKGEDRINRRRVWSRGFTTEAMKEYQEIVVKKAAQLGEALSARSGSEVDLLEWLNFFSFDFMAEMMFGGGSQMLTDGRDTRGVIKVLQNGVWSNEIFSHVPWFTHLARYLPAVAHNGKLMHDFAIEWCTRRITNGAEKKDLWYHLTDEAGNEKVKPSMAVVASDAVLAIVAGSDTTSTAMANLFWCLLSRPETYKRLREEVDKEYPVGTDPLLDTSRYGNMKYLTACLNEALRLLPPAPSNGNPRVVPKGGGGRVVSGYFVPEGTQVQVPSYSVHRNPDNFSPSPEAFLPERWLDGANDTLPAGPRALKTDAFITFSYGPMNCIGKNLARFEMTMVITTLMQRFDFEFAKAFKWKEWPNSKIDAFISLSKPLKVVVKSRF</sequence>
<dbReference type="PRINTS" id="PR00385">
    <property type="entry name" value="P450"/>
</dbReference>
<evidence type="ECO:0000256" key="1">
    <source>
        <dbReference type="ARBA" id="ARBA00001971"/>
    </source>
</evidence>
<dbReference type="PRINTS" id="PR00463">
    <property type="entry name" value="EP450I"/>
</dbReference>